<dbReference type="AlphaFoldDB" id="J3MS09"/>
<keyword evidence="3" id="KW-1185">Reference proteome</keyword>
<evidence type="ECO:0000313" key="2">
    <source>
        <dbReference type="EnsemblPlants" id="OB08G18880.1"/>
    </source>
</evidence>
<organism evidence="2">
    <name type="scientific">Oryza brachyantha</name>
    <name type="common">malo sina</name>
    <dbReference type="NCBI Taxonomy" id="4533"/>
    <lineage>
        <taxon>Eukaryota</taxon>
        <taxon>Viridiplantae</taxon>
        <taxon>Streptophyta</taxon>
        <taxon>Embryophyta</taxon>
        <taxon>Tracheophyta</taxon>
        <taxon>Spermatophyta</taxon>
        <taxon>Magnoliopsida</taxon>
        <taxon>Liliopsida</taxon>
        <taxon>Poales</taxon>
        <taxon>Poaceae</taxon>
        <taxon>BOP clade</taxon>
        <taxon>Oryzoideae</taxon>
        <taxon>Oryzeae</taxon>
        <taxon>Oryzinae</taxon>
        <taxon>Oryza</taxon>
    </lineage>
</organism>
<feature type="region of interest" description="Disordered" evidence="1">
    <location>
        <begin position="62"/>
        <end position="100"/>
    </location>
</feature>
<feature type="compositionally biased region" description="Polar residues" evidence="1">
    <location>
        <begin position="63"/>
        <end position="100"/>
    </location>
</feature>
<protein>
    <submittedName>
        <fullName evidence="2">Uncharacterized protein</fullName>
    </submittedName>
</protein>
<dbReference type="Gramene" id="OB08G18880.1">
    <property type="protein sequence ID" value="OB08G18880.1"/>
    <property type="gene ID" value="OB08G18880"/>
</dbReference>
<proteinExistence type="predicted"/>
<dbReference type="HOGENOM" id="CLU_2313346_0_0_1"/>
<feature type="region of interest" description="Disordered" evidence="1">
    <location>
        <begin position="1"/>
        <end position="41"/>
    </location>
</feature>
<name>J3MS09_ORYBR</name>
<feature type="compositionally biased region" description="Basic residues" evidence="1">
    <location>
        <begin position="1"/>
        <end position="10"/>
    </location>
</feature>
<feature type="compositionally biased region" description="Low complexity" evidence="1">
    <location>
        <begin position="14"/>
        <end position="24"/>
    </location>
</feature>
<sequence>PPPVPHRARSGSHPSPRGRAAAPRRVARTTLPHSSTRWRRRLPPCNRAGLLRIPRLRLRPTATGRSRWTTHRSQWSASYSCSTTNPIQSSQPVINHSSAN</sequence>
<dbReference type="EnsemblPlants" id="OB08G18880.1">
    <property type="protein sequence ID" value="OB08G18880.1"/>
    <property type="gene ID" value="OB08G18880"/>
</dbReference>
<reference evidence="2" key="2">
    <citation type="submission" date="2013-04" db="UniProtKB">
        <authorList>
            <consortium name="EnsemblPlants"/>
        </authorList>
    </citation>
    <scope>IDENTIFICATION</scope>
</reference>
<evidence type="ECO:0000313" key="3">
    <source>
        <dbReference type="Proteomes" id="UP000006038"/>
    </source>
</evidence>
<reference evidence="2" key="1">
    <citation type="journal article" date="2013" name="Nat. Commun.">
        <title>Whole-genome sequencing of Oryza brachyantha reveals mechanisms underlying Oryza genome evolution.</title>
        <authorList>
            <person name="Chen J."/>
            <person name="Huang Q."/>
            <person name="Gao D."/>
            <person name="Wang J."/>
            <person name="Lang Y."/>
            <person name="Liu T."/>
            <person name="Li B."/>
            <person name="Bai Z."/>
            <person name="Luis Goicoechea J."/>
            <person name="Liang C."/>
            <person name="Chen C."/>
            <person name="Zhang W."/>
            <person name="Sun S."/>
            <person name="Liao Y."/>
            <person name="Zhang X."/>
            <person name="Yang L."/>
            <person name="Song C."/>
            <person name="Wang M."/>
            <person name="Shi J."/>
            <person name="Liu G."/>
            <person name="Liu J."/>
            <person name="Zhou H."/>
            <person name="Zhou W."/>
            <person name="Yu Q."/>
            <person name="An N."/>
            <person name="Chen Y."/>
            <person name="Cai Q."/>
            <person name="Wang B."/>
            <person name="Liu B."/>
            <person name="Min J."/>
            <person name="Huang Y."/>
            <person name="Wu H."/>
            <person name="Li Z."/>
            <person name="Zhang Y."/>
            <person name="Yin Y."/>
            <person name="Song W."/>
            <person name="Jiang J."/>
            <person name="Jackson S.A."/>
            <person name="Wing R.A."/>
            <person name="Wang J."/>
            <person name="Chen M."/>
        </authorList>
    </citation>
    <scope>NUCLEOTIDE SEQUENCE [LARGE SCALE GENOMIC DNA]</scope>
    <source>
        <strain evidence="2">cv. IRGC 101232</strain>
    </source>
</reference>
<dbReference type="Proteomes" id="UP000006038">
    <property type="component" value="Chromosome 8"/>
</dbReference>
<accession>J3MS09</accession>
<evidence type="ECO:0000256" key="1">
    <source>
        <dbReference type="SAM" id="MobiDB-lite"/>
    </source>
</evidence>